<feature type="domain" description="Restriction endonuclease type IV Mrr" evidence="4">
    <location>
        <begin position="381"/>
        <end position="440"/>
    </location>
</feature>
<dbReference type="PANTHER" id="PTHR44943">
    <property type="entry name" value="CELLULOSE SYNTHASE OPERON PROTEIN C"/>
    <property type="match status" value="1"/>
</dbReference>
<reference evidence="6" key="2">
    <citation type="submission" date="2011-04" db="EMBL/GenBank/DDBJ databases">
        <title>The complete genome of chromosome of Treponema succinifaciens DSM 2489.</title>
        <authorList>
            <person name="Lucas S."/>
            <person name="Copeland A."/>
            <person name="Lapidus A."/>
            <person name="Bruce D."/>
            <person name="Goodwin L."/>
            <person name="Pitluck S."/>
            <person name="Peters L."/>
            <person name="Kyrpides N."/>
            <person name="Mavromatis K."/>
            <person name="Ivanova N."/>
            <person name="Ovchinnikova G."/>
            <person name="Teshima H."/>
            <person name="Detter J.C."/>
            <person name="Tapia R."/>
            <person name="Han C."/>
            <person name="Land M."/>
            <person name="Hauser L."/>
            <person name="Markowitz V."/>
            <person name="Cheng J.-F."/>
            <person name="Hugenholtz P."/>
            <person name="Woyke T."/>
            <person name="Wu D."/>
            <person name="Gronow S."/>
            <person name="Wellnitz S."/>
            <person name="Brambilla E."/>
            <person name="Klenk H.-P."/>
            <person name="Eisen J.A."/>
        </authorList>
    </citation>
    <scope>NUCLEOTIDE SEQUENCE [LARGE SCALE GENOMIC DNA]</scope>
    <source>
        <strain evidence="6">ATCC 33096 / DSM 2489 / 6091</strain>
    </source>
</reference>
<dbReference type="Proteomes" id="UP000006852">
    <property type="component" value="Chromosome"/>
</dbReference>
<dbReference type="KEGG" id="tsu:Tresu_2527"/>
<protein>
    <submittedName>
        <fullName evidence="5">Tetratricopeptide TPR_2 repeat-containing protein</fullName>
    </submittedName>
</protein>
<dbReference type="GO" id="GO:0004519">
    <property type="term" value="F:endonuclease activity"/>
    <property type="evidence" value="ECO:0007669"/>
    <property type="project" value="InterPro"/>
</dbReference>
<reference evidence="5 6" key="1">
    <citation type="journal article" date="2011" name="Stand. Genomic Sci.">
        <title>Complete genome sequence of Treponema succinifaciens type strain (6091).</title>
        <authorList>
            <person name="Han C."/>
            <person name="Gronow S."/>
            <person name="Teshima H."/>
            <person name="Lapidus A."/>
            <person name="Nolan M."/>
            <person name="Lucas S."/>
            <person name="Hammon N."/>
            <person name="Deshpande S."/>
            <person name="Cheng J.F."/>
            <person name="Zeytun A."/>
            <person name="Tapia R."/>
            <person name="Goodwin L."/>
            <person name="Pitluck S."/>
            <person name="Liolios K."/>
            <person name="Pagani I."/>
            <person name="Ivanova N."/>
            <person name="Mavromatis K."/>
            <person name="Mikhailova N."/>
            <person name="Huntemann M."/>
            <person name="Pati A."/>
            <person name="Chen A."/>
            <person name="Palaniappan K."/>
            <person name="Land M."/>
            <person name="Hauser L."/>
            <person name="Brambilla E.M."/>
            <person name="Rohde M."/>
            <person name="Goker M."/>
            <person name="Woyke T."/>
            <person name="Bristow J."/>
            <person name="Eisen J.A."/>
            <person name="Markowitz V."/>
            <person name="Hugenholtz P."/>
            <person name="Kyrpides N.C."/>
            <person name="Klenk H.P."/>
            <person name="Detter J.C."/>
        </authorList>
    </citation>
    <scope>NUCLEOTIDE SEQUENCE [LARGE SCALE GENOMIC DNA]</scope>
    <source>
        <strain evidence="6">ATCC 33096 / DSM 2489 / 6091</strain>
    </source>
</reference>
<dbReference type="RefSeq" id="WP_013702640.1">
    <property type="nucleotide sequence ID" value="NC_015385.1"/>
</dbReference>
<keyword evidence="2 3" id="KW-0802">TPR repeat</keyword>
<dbReference type="OrthoDB" id="350064at2"/>
<gene>
    <name evidence="5" type="ordered locus">Tresu_2527</name>
</gene>
<dbReference type="GO" id="GO:0009307">
    <property type="term" value="P:DNA restriction-modification system"/>
    <property type="evidence" value="ECO:0007669"/>
    <property type="project" value="InterPro"/>
</dbReference>
<evidence type="ECO:0000313" key="5">
    <source>
        <dbReference type="EMBL" id="AEB15389.1"/>
    </source>
</evidence>
<evidence type="ECO:0000256" key="3">
    <source>
        <dbReference type="PROSITE-ProRule" id="PRU00339"/>
    </source>
</evidence>
<dbReference type="AlphaFoldDB" id="F2NWS0"/>
<dbReference type="PROSITE" id="PS50005">
    <property type="entry name" value="TPR"/>
    <property type="match status" value="2"/>
</dbReference>
<dbReference type="Pfam" id="PF04471">
    <property type="entry name" value="Mrr_cat"/>
    <property type="match status" value="1"/>
</dbReference>
<dbReference type="InterPro" id="IPR007560">
    <property type="entry name" value="Restrct_endonuc_IV_Mrr"/>
</dbReference>
<name>F2NWS0_TRES6</name>
<accession>F2NWS0</accession>
<dbReference type="InterPro" id="IPR011990">
    <property type="entry name" value="TPR-like_helical_dom_sf"/>
</dbReference>
<evidence type="ECO:0000256" key="2">
    <source>
        <dbReference type="ARBA" id="ARBA00022803"/>
    </source>
</evidence>
<dbReference type="InterPro" id="IPR019734">
    <property type="entry name" value="TPR_rpt"/>
</dbReference>
<dbReference type="PANTHER" id="PTHR44943:SF8">
    <property type="entry name" value="TPR REPEAT-CONTAINING PROTEIN MJ0263"/>
    <property type="match status" value="1"/>
</dbReference>
<dbReference type="EMBL" id="CP002631">
    <property type="protein sequence ID" value="AEB15389.1"/>
    <property type="molecule type" value="Genomic_DNA"/>
</dbReference>
<dbReference type="eggNOG" id="COG0457">
    <property type="taxonomic scope" value="Bacteria"/>
</dbReference>
<sequence length="446" mass="50656">MSYLIAGVIMIALVAVLTLFMGKNGGGSTKDKKTSNRNKAQIIKEANKKLAKNPHDPAGLIPLGDVYFSSQIWDKAYLIYNDLSKLDSKSGFVNLGECFLRLGISALQLGKNPEAVQALVSAYKINSVSFENNFYLGKAMFNQKLYEKSVPLFKKAILAKPESTGVYFLLAQSLYFAKKYRECLSFFKKALDEDPSNKEALFNMSDAMFQEGRGDRAIKIFMHLRADPVYGARSCLRAGIFHTKINDLNSAIQDYEIGLKHENEPSDIRVEIEYNLARCYFEKNQIAKGLALLKAIRNSVQNYKDVNSLINRYQELSQNNNLQIYISANSNDFVTLCRKFILTKYKNSNVKIQNIENDSLYTDILTEIFAATWQDVVLFRFFRTTGSVGEIYIREFHEHMSDVNAERGFCVSAGIFSEESKKYIEGRPIDLIEKTELTKILKQISI</sequence>
<feature type="repeat" description="TPR" evidence="3">
    <location>
        <begin position="130"/>
        <end position="163"/>
    </location>
</feature>
<keyword evidence="6" id="KW-1185">Reference proteome</keyword>
<feature type="repeat" description="TPR" evidence="3">
    <location>
        <begin position="164"/>
        <end position="197"/>
    </location>
</feature>
<evidence type="ECO:0000259" key="4">
    <source>
        <dbReference type="Pfam" id="PF04471"/>
    </source>
</evidence>
<proteinExistence type="predicted"/>
<dbReference type="HOGENOM" id="CLU_599761_0_0_12"/>
<dbReference type="Pfam" id="PF14559">
    <property type="entry name" value="TPR_19"/>
    <property type="match status" value="1"/>
</dbReference>
<dbReference type="GeneID" id="302999638"/>
<keyword evidence="1" id="KW-0677">Repeat</keyword>
<evidence type="ECO:0000256" key="1">
    <source>
        <dbReference type="ARBA" id="ARBA00022737"/>
    </source>
</evidence>
<dbReference type="SMART" id="SM00028">
    <property type="entry name" value="TPR"/>
    <property type="match status" value="6"/>
</dbReference>
<evidence type="ECO:0000313" key="6">
    <source>
        <dbReference type="Proteomes" id="UP000006852"/>
    </source>
</evidence>
<dbReference type="InterPro" id="IPR051685">
    <property type="entry name" value="Ycf3/AcsC/BcsC/TPR_MFPF"/>
</dbReference>
<dbReference type="SUPFAM" id="SSF48452">
    <property type="entry name" value="TPR-like"/>
    <property type="match status" value="2"/>
</dbReference>
<organism evidence="5 6">
    <name type="scientific">Treponema succinifaciens (strain ATCC 33096 / DSM 2489 / 6091)</name>
    <dbReference type="NCBI Taxonomy" id="869209"/>
    <lineage>
        <taxon>Bacteria</taxon>
        <taxon>Pseudomonadati</taxon>
        <taxon>Spirochaetota</taxon>
        <taxon>Spirochaetia</taxon>
        <taxon>Spirochaetales</taxon>
        <taxon>Treponemataceae</taxon>
        <taxon>Treponema</taxon>
    </lineage>
</organism>
<dbReference type="Gene3D" id="1.25.40.10">
    <property type="entry name" value="Tetratricopeptide repeat domain"/>
    <property type="match status" value="1"/>
</dbReference>
<dbReference type="STRING" id="869209.Tresu_2527"/>
<dbReference type="GO" id="GO:0003677">
    <property type="term" value="F:DNA binding"/>
    <property type="evidence" value="ECO:0007669"/>
    <property type="project" value="InterPro"/>
</dbReference>
<dbReference type="Pfam" id="PF13432">
    <property type="entry name" value="TPR_16"/>
    <property type="match status" value="1"/>
</dbReference>